<name>A0A4R8M8S3_9BACT</name>
<dbReference type="GO" id="GO:0046872">
    <property type="term" value="F:metal ion binding"/>
    <property type="evidence" value="ECO:0007669"/>
    <property type="project" value="UniProtKB-KW"/>
</dbReference>
<dbReference type="AlphaFoldDB" id="A0A4R8M8S3"/>
<comment type="caution">
    <text evidence="5">The sequence shown here is derived from an EMBL/GenBank/DDBJ whole genome shotgun (WGS) entry which is preliminary data.</text>
</comment>
<sequence length="341" mass="37573">MQYFPFGTTGVSVSELGFGAIPIIRLSFAEAERTLRRACDLGITLFDTANAYHDSEEKIGRALAPVRDTIFLATKTMKRDAASAAEHIDLSLRRLNTDYIDLFQFHQVALEKDWEKIMAPGGAMEAVLEAQKAGKIRFIGITSHSLSMAKKYVESGLFVSIQFPFNFIETDAAKELHPLAREKGVAILAMKPFAGGAITDAALAFKYLRSHENLFPIPGYDSVESVEQIVAFYEKPNEVTGNDLAAMEAVRSELGGQFCRRCEYCQPCPQGVSITQGMIYPLLASRMSPEVASEFASAGMDTLPKCTECGACVKKCPYTLPIPSMLKKHYDLYLGHRKAKA</sequence>
<evidence type="ECO:0000313" key="6">
    <source>
        <dbReference type="Proteomes" id="UP000295066"/>
    </source>
</evidence>
<keyword evidence="2" id="KW-0408">Iron</keyword>
<dbReference type="SUPFAM" id="SSF46548">
    <property type="entry name" value="alpha-helical ferredoxin"/>
    <property type="match status" value="1"/>
</dbReference>
<dbReference type="EMBL" id="SORI01000009">
    <property type="protein sequence ID" value="TDY60165.1"/>
    <property type="molecule type" value="Genomic_DNA"/>
</dbReference>
<dbReference type="PANTHER" id="PTHR43312">
    <property type="entry name" value="D-THREO-ALDOSE 1-DEHYDROGENASE"/>
    <property type="match status" value="1"/>
</dbReference>
<dbReference type="Pfam" id="PF13534">
    <property type="entry name" value="Fer4_17"/>
    <property type="match status" value="1"/>
</dbReference>
<protein>
    <recommendedName>
        <fullName evidence="4">4Fe-4S ferredoxin-type domain-containing protein</fullName>
    </recommendedName>
</protein>
<dbReference type="InterPro" id="IPR023210">
    <property type="entry name" value="NADP_OxRdtase_dom"/>
</dbReference>
<keyword evidence="3" id="KW-0411">Iron-sulfur</keyword>
<evidence type="ECO:0000256" key="2">
    <source>
        <dbReference type="ARBA" id="ARBA00023004"/>
    </source>
</evidence>
<dbReference type="Pfam" id="PF00248">
    <property type="entry name" value="Aldo_ket_red"/>
    <property type="match status" value="1"/>
</dbReference>
<dbReference type="InterPro" id="IPR036812">
    <property type="entry name" value="NAD(P)_OxRdtase_dom_sf"/>
</dbReference>
<accession>A0A4R8M8S3</accession>
<dbReference type="Gene3D" id="3.20.20.100">
    <property type="entry name" value="NADP-dependent oxidoreductase domain"/>
    <property type="match status" value="1"/>
</dbReference>
<dbReference type="SUPFAM" id="SSF51430">
    <property type="entry name" value="NAD(P)-linked oxidoreductase"/>
    <property type="match status" value="1"/>
</dbReference>
<dbReference type="RefSeq" id="WP_133957630.1">
    <property type="nucleotide sequence ID" value="NZ_SORI01000009.1"/>
</dbReference>
<dbReference type="InterPro" id="IPR017900">
    <property type="entry name" value="4Fe4S_Fe_S_CS"/>
</dbReference>
<proteinExistence type="predicted"/>
<keyword evidence="1" id="KW-0479">Metal-binding</keyword>
<evidence type="ECO:0000259" key="4">
    <source>
        <dbReference type="PROSITE" id="PS51379"/>
    </source>
</evidence>
<gene>
    <name evidence="5" type="ORF">C8D99_10919</name>
</gene>
<dbReference type="Proteomes" id="UP000295066">
    <property type="component" value="Unassembled WGS sequence"/>
</dbReference>
<keyword evidence="6" id="KW-1185">Reference proteome</keyword>
<dbReference type="PANTHER" id="PTHR43312:SF1">
    <property type="entry name" value="NADP-DEPENDENT OXIDOREDUCTASE DOMAIN-CONTAINING PROTEIN"/>
    <property type="match status" value="1"/>
</dbReference>
<feature type="domain" description="4Fe-4S ferredoxin-type" evidence="4">
    <location>
        <begin position="296"/>
        <end position="328"/>
    </location>
</feature>
<dbReference type="PROSITE" id="PS00198">
    <property type="entry name" value="4FE4S_FER_1"/>
    <property type="match status" value="1"/>
</dbReference>
<evidence type="ECO:0000256" key="3">
    <source>
        <dbReference type="ARBA" id="ARBA00023014"/>
    </source>
</evidence>
<dbReference type="GO" id="GO:0051536">
    <property type="term" value="F:iron-sulfur cluster binding"/>
    <property type="evidence" value="ECO:0007669"/>
    <property type="project" value="UniProtKB-KW"/>
</dbReference>
<dbReference type="InterPro" id="IPR053135">
    <property type="entry name" value="AKR2_Oxidoreductase"/>
</dbReference>
<reference evidence="5 6" key="1">
    <citation type="submission" date="2019-03" db="EMBL/GenBank/DDBJ databases">
        <title>Genomic Encyclopedia of Type Strains, Phase IV (KMG-IV): sequencing the most valuable type-strain genomes for metagenomic binning, comparative biology and taxonomic classification.</title>
        <authorList>
            <person name="Goeker M."/>
        </authorList>
    </citation>
    <scope>NUCLEOTIDE SEQUENCE [LARGE SCALE GENOMIC DNA]</scope>
    <source>
        <strain evidence="5 6">DSM 25964</strain>
    </source>
</reference>
<dbReference type="InterPro" id="IPR017896">
    <property type="entry name" value="4Fe4S_Fe-S-bd"/>
</dbReference>
<dbReference type="OrthoDB" id="9773828at2"/>
<dbReference type="CDD" id="cd19100">
    <property type="entry name" value="AKR_unchar"/>
    <property type="match status" value="1"/>
</dbReference>
<dbReference type="PROSITE" id="PS51379">
    <property type="entry name" value="4FE4S_FER_2"/>
    <property type="match status" value="1"/>
</dbReference>
<organism evidence="5 6">
    <name type="scientific">Aminivibrio pyruvatiphilus</name>
    <dbReference type="NCBI Taxonomy" id="1005740"/>
    <lineage>
        <taxon>Bacteria</taxon>
        <taxon>Thermotogati</taxon>
        <taxon>Synergistota</taxon>
        <taxon>Synergistia</taxon>
        <taxon>Synergistales</taxon>
        <taxon>Aminobacteriaceae</taxon>
        <taxon>Aminivibrio</taxon>
    </lineage>
</organism>
<evidence type="ECO:0000313" key="5">
    <source>
        <dbReference type="EMBL" id="TDY60165.1"/>
    </source>
</evidence>
<evidence type="ECO:0000256" key="1">
    <source>
        <dbReference type="ARBA" id="ARBA00022723"/>
    </source>
</evidence>